<dbReference type="GO" id="GO:0005737">
    <property type="term" value="C:cytoplasm"/>
    <property type="evidence" value="ECO:0007669"/>
    <property type="project" value="UniProtKB-SubCell"/>
</dbReference>
<comment type="subcellular location">
    <subcellularLocation>
        <location evidence="1">Cytoplasm</location>
    </subcellularLocation>
</comment>
<dbReference type="Gene3D" id="3.20.20.70">
    <property type="entry name" value="Aldolase class I"/>
    <property type="match status" value="1"/>
</dbReference>
<dbReference type="GO" id="GO:0016832">
    <property type="term" value="F:aldehyde-lyase activity"/>
    <property type="evidence" value="ECO:0007669"/>
    <property type="project" value="InterPro"/>
</dbReference>
<dbReference type="KEGG" id="cia:BEN51_09530"/>
<evidence type="ECO:0000256" key="1">
    <source>
        <dbReference type="ARBA" id="ARBA00004496"/>
    </source>
</evidence>
<dbReference type="InterPro" id="IPR013785">
    <property type="entry name" value="Aldolase_TIM"/>
</dbReference>
<dbReference type="FunFam" id="3.20.20.70:FF:000018">
    <property type="entry name" value="Probable transaldolase"/>
    <property type="match status" value="1"/>
</dbReference>
<name>A0A343JDV5_9CLOT</name>
<dbReference type="Proteomes" id="UP000264883">
    <property type="component" value="Chromosome"/>
</dbReference>
<evidence type="ECO:0000313" key="5">
    <source>
        <dbReference type="EMBL" id="ASW43713.1"/>
    </source>
</evidence>
<dbReference type="PROSITE" id="PS00958">
    <property type="entry name" value="TRANSALDOLASE_2"/>
    <property type="match status" value="1"/>
</dbReference>
<dbReference type="GO" id="GO:0005975">
    <property type="term" value="P:carbohydrate metabolic process"/>
    <property type="evidence" value="ECO:0007669"/>
    <property type="project" value="InterPro"/>
</dbReference>
<dbReference type="PROSITE" id="PS01054">
    <property type="entry name" value="TRANSALDOLASE_1"/>
    <property type="match status" value="1"/>
</dbReference>
<dbReference type="PANTHER" id="PTHR10683:SF28">
    <property type="entry name" value="TRANSALDOLASE C"/>
    <property type="match status" value="1"/>
</dbReference>
<keyword evidence="3" id="KW-0808">Transferase</keyword>
<evidence type="ECO:0000313" key="6">
    <source>
        <dbReference type="Proteomes" id="UP000264883"/>
    </source>
</evidence>
<accession>A0A343JDV5</accession>
<dbReference type="InterPro" id="IPR001585">
    <property type="entry name" value="TAL/FSA"/>
</dbReference>
<organism evidence="5 6">
    <name type="scientific">Clostridium isatidis</name>
    <dbReference type="NCBI Taxonomy" id="182773"/>
    <lineage>
        <taxon>Bacteria</taxon>
        <taxon>Bacillati</taxon>
        <taxon>Bacillota</taxon>
        <taxon>Clostridia</taxon>
        <taxon>Eubacteriales</taxon>
        <taxon>Clostridiaceae</taxon>
        <taxon>Clostridium</taxon>
    </lineage>
</organism>
<dbReference type="InterPro" id="IPR018225">
    <property type="entry name" value="Transaldolase_AS"/>
</dbReference>
<keyword evidence="4" id="KW-0704">Schiff base</keyword>
<dbReference type="NCBIfam" id="NF009299">
    <property type="entry name" value="PRK12656.1"/>
    <property type="match status" value="1"/>
</dbReference>
<dbReference type="AlphaFoldDB" id="A0A343JDV5"/>
<protein>
    <submittedName>
        <fullName evidence="5">Fructose-bisphosphate aldolase</fullName>
    </submittedName>
</protein>
<dbReference type="SUPFAM" id="SSF51569">
    <property type="entry name" value="Aldolase"/>
    <property type="match status" value="1"/>
</dbReference>
<keyword evidence="2" id="KW-0963">Cytoplasm</keyword>
<sequence>MEFIIDTVDLKDIKEMVEYLPIVGVTSNPSIVKATSPKDFFNHIKEIRNIIGRERSLHVQLISKDAETMVKEAHRILEEIDRDVYIKVPVSMEGLKAIKALKAEGIKVTATAVYTIMQAYLALEAGADYIAPYVNRIGNLDGDPMKLIRELQERIEKDNYNCKILAASFKNIQQVREAFANGAESITAAPDILKQVFKNPSIEKAVDDFNADWYSMYGEGKGILDI</sequence>
<keyword evidence="6" id="KW-1185">Reference proteome</keyword>
<dbReference type="GO" id="GO:0016740">
    <property type="term" value="F:transferase activity"/>
    <property type="evidence" value="ECO:0007669"/>
    <property type="project" value="UniProtKB-KW"/>
</dbReference>
<gene>
    <name evidence="5" type="ORF">BEN51_09530</name>
</gene>
<reference evidence="5 6" key="1">
    <citation type="submission" date="2016-08" db="EMBL/GenBank/DDBJ databases">
        <title>Complete Genome Sequence Of The Indigo Reducing Clostridium isatidis DSM15098.</title>
        <authorList>
            <person name="Little G.T."/>
            <person name="Minton N.P."/>
        </authorList>
    </citation>
    <scope>NUCLEOTIDE SEQUENCE [LARGE SCALE GENOMIC DNA]</scope>
    <source>
        <strain evidence="5 6">DSM 15098</strain>
    </source>
</reference>
<evidence type="ECO:0000256" key="2">
    <source>
        <dbReference type="ARBA" id="ARBA00022490"/>
    </source>
</evidence>
<dbReference type="CDD" id="cd00956">
    <property type="entry name" value="Transaldolase_FSA"/>
    <property type="match status" value="1"/>
</dbReference>
<dbReference type="Pfam" id="PF00923">
    <property type="entry name" value="TAL_FSA"/>
    <property type="match status" value="1"/>
</dbReference>
<dbReference type="InterPro" id="IPR033919">
    <property type="entry name" value="TSA/FSA_arc/bac"/>
</dbReference>
<evidence type="ECO:0000256" key="3">
    <source>
        <dbReference type="ARBA" id="ARBA00022679"/>
    </source>
</evidence>
<dbReference type="RefSeq" id="WP_119865847.1">
    <property type="nucleotide sequence ID" value="NZ_CP016786.1"/>
</dbReference>
<dbReference type="OrthoDB" id="9807051at2"/>
<evidence type="ECO:0000256" key="4">
    <source>
        <dbReference type="ARBA" id="ARBA00023270"/>
    </source>
</evidence>
<dbReference type="PANTHER" id="PTHR10683">
    <property type="entry name" value="TRANSALDOLASE"/>
    <property type="match status" value="1"/>
</dbReference>
<proteinExistence type="predicted"/>
<dbReference type="EMBL" id="CP016786">
    <property type="protein sequence ID" value="ASW43713.1"/>
    <property type="molecule type" value="Genomic_DNA"/>
</dbReference>